<evidence type="ECO:0000313" key="1">
    <source>
        <dbReference type="EMBL" id="GIQ88940.1"/>
    </source>
</evidence>
<dbReference type="InterPro" id="IPR011989">
    <property type="entry name" value="ARM-like"/>
</dbReference>
<keyword evidence="2" id="KW-1185">Reference proteome</keyword>
<dbReference type="Gene3D" id="1.25.10.10">
    <property type="entry name" value="Leucine-rich Repeat Variant"/>
    <property type="match status" value="1"/>
</dbReference>
<accession>A0A9K3D5W5</accession>
<dbReference type="InterPro" id="IPR016024">
    <property type="entry name" value="ARM-type_fold"/>
</dbReference>
<comment type="caution">
    <text evidence="1">The sequence shown here is derived from an EMBL/GenBank/DDBJ whole genome shotgun (WGS) entry which is preliminary data.</text>
</comment>
<dbReference type="SUPFAM" id="SSF48371">
    <property type="entry name" value="ARM repeat"/>
    <property type="match status" value="1"/>
</dbReference>
<feature type="non-terminal residue" evidence="1">
    <location>
        <position position="492"/>
    </location>
</feature>
<reference evidence="1 2" key="1">
    <citation type="journal article" date="2018" name="PLoS ONE">
        <title>The draft genome of Kipferlia bialata reveals reductive genome evolution in fornicate parasites.</title>
        <authorList>
            <person name="Tanifuji G."/>
            <person name="Takabayashi S."/>
            <person name="Kume K."/>
            <person name="Takagi M."/>
            <person name="Nakayama T."/>
            <person name="Kamikawa R."/>
            <person name="Inagaki Y."/>
            <person name="Hashimoto T."/>
        </authorList>
    </citation>
    <scope>NUCLEOTIDE SEQUENCE [LARGE SCALE GENOMIC DNA]</scope>
    <source>
        <strain evidence="1">NY0173</strain>
    </source>
</reference>
<proteinExistence type="predicted"/>
<feature type="non-terminal residue" evidence="1">
    <location>
        <position position="1"/>
    </location>
</feature>
<dbReference type="EMBL" id="BDIP01004538">
    <property type="protein sequence ID" value="GIQ88940.1"/>
    <property type="molecule type" value="Genomic_DNA"/>
</dbReference>
<protein>
    <submittedName>
        <fullName evidence="1">Uncharacterized protein</fullName>
    </submittedName>
</protein>
<dbReference type="AlphaFoldDB" id="A0A9K3D5W5"/>
<name>A0A9K3D5W5_9EUKA</name>
<sequence length="492" mass="53571">LFVHKFLVDNGLVQLLVDTCRLQHSEEVEGCTLAILSDLASSESLCDSLRTPGVTGLCSKVVASEAASTGTLVLAAKLCTLIESEGQCGGPTMLDFISAAHRWVTASMGNPDRLFQSLELLLSALHVSENTACRISHGIHKLVLEVLATHRDSEPVVFYALRALELMGRGGQGSEARHQTLIDSGVVPACRDAMLAFPASSRVAEASLTVLMRLSESVGSRDSLASSGVHEWAVEQMSLHIQDGGVVKRAGELILELHEVTPAKNLSDYHNLRSSVTEFLIQESSLNTLVAAMNIHQDVGCREDGFSASGIIICTLQVLLTKPDLFPRLQELHIPELVRRYARSSKREGDLKLLEAVQVTAKISAVEHMREQVKLNAHTPAEDAFSLLLDDDDLEVLVEDHLKNAHLMGTLKYKTPSLSTRTLPPLCTRVLYIPDQGQKWLDGFCARFQQCGLSVLNVMGCKNPSALKRQLALQPQLIVCTHHTSQAKAGSK</sequence>
<organism evidence="1 2">
    <name type="scientific">Kipferlia bialata</name>
    <dbReference type="NCBI Taxonomy" id="797122"/>
    <lineage>
        <taxon>Eukaryota</taxon>
        <taxon>Metamonada</taxon>
        <taxon>Carpediemonas-like organisms</taxon>
        <taxon>Kipferlia</taxon>
    </lineage>
</organism>
<evidence type="ECO:0000313" key="2">
    <source>
        <dbReference type="Proteomes" id="UP000265618"/>
    </source>
</evidence>
<gene>
    <name evidence="1" type="ORF">KIPB_011296</name>
</gene>
<dbReference type="Proteomes" id="UP000265618">
    <property type="component" value="Unassembled WGS sequence"/>
</dbReference>